<proteinExistence type="inferred from homology"/>
<evidence type="ECO:0000313" key="5">
    <source>
        <dbReference type="EMBL" id="QGT50957.1"/>
    </source>
</evidence>
<dbReference type="SUPFAM" id="SSF48208">
    <property type="entry name" value="Six-hairpin glycosidases"/>
    <property type="match status" value="1"/>
</dbReference>
<evidence type="ECO:0000256" key="4">
    <source>
        <dbReference type="PIRSR" id="PIRSR610905-2"/>
    </source>
</evidence>
<feature type="binding site" evidence="4">
    <location>
        <position position="149"/>
    </location>
    <ligand>
        <name>substrate</name>
    </ligand>
</feature>
<keyword evidence="1 5" id="KW-0378">Hydrolase</keyword>
<dbReference type="InterPro" id="IPR052369">
    <property type="entry name" value="UG_Glycosaminoglycan_Hydrolase"/>
</dbReference>
<organism evidence="5">
    <name type="scientific">uncultured Bacillota bacterium</name>
    <dbReference type="NCBI Taxonomy" id="344338"/>
    <lineage>
        <taxon>Bacteria</taxon>
        <taxon>Bacillati</taxon>
        <taxon>Bacillota</taxon>
        <taxon>environmental samples</taxon>
    </lineage>
</organism>
<dbReference type="PANTHER" id="PTHR36845:SF1">
    <property type="entry name" value="HYDROLASE, PUTATIVE (AFU_ORTHOLOGUE AFUA_7G05090)-RELATED"/>
    <property type="match status" value="1"/>
</dbReference>
<feature type="active site" description="Nucleophile" evidence="3">
    <location>
        <position position="89"/>
    </location>
</feature>
<dbReference type="InterPro" id="IPR012341">
    <property type="entry name" value="6hp_glycosidase-like_sf"/>
</dbReference>
<feature type="active site" description="Proton donor" evidence="3">
    <location>
        <position position="149"/>
    </location>
</feature>
<sequence length="367" mass="42694">MEHNIVTQNAINRIKTNLSYFEKGFPAEQSKDYIYPVSGNNSWTEGFYSGILWLCYEMTHDDAFRKSAELHDEYMKERMNNRHHTEHHDMGFLYTLSSVAEYRLTGSEEAKKTALLAADCLLERFHSVGEFIQAWGPLDDQNSYRLIIDCLLNIPLLYWASEVTGDNKYRAAALAHLYTTMKVIVREDGSTFHTYFFDITNGKPLCGTTHQGYADNSCWARGQAWGIYGLALSYHYTKEERILPLWEKVTEYFVAHLPSDNVPYWDLTFCDGSCEPRDTSAAAIAICGIWEMEKYSTHPKFMKAANTMMNSLKKNYTTEHLRESNGLLTDGMYNRNEGHEPECNIWGDYFYMEALMREENPHWNLYW</sequence>
<dbReference type="InterPro" id="IPR008928">
    <property type="entry name" value="6-hairpin_glycosidase_sf"/>
</dbReference>
<dbReference type="GO" id="GO:0052757">
    <property type="term" value="F:chondroitin hydrolase activity"/>
    <property type="evidence" value="ECO:0007669"/>
    <property type="project" value="TreeGrafter"/>
</dbReference>
<comment type="similarity">
    <text evidence="2">Belongs to the glycosyl hydrolase 88 family.</text>
</comment>
<evidence type="ECO:0000256" key="2">
    <source>
        <dbReference type="ARBA" id="ARBA00038358"/>
    </source>
</evidence>
<feature type="binding site" evidence="4">
    <location>
        <position position="207"/>
    </location>
    <ligand>
        <name>substrate</name>
    </ligand>
</feature>
<feature type="binding site" evidence="4">
    <location>
        <position position="209"/>
    </location>
    <ligand>
        <name>substrate</name>
    </ligand>
</feature>
<feature type="binding site" evidence="4">
    <location>
        <position position="225"/>
    </location>
    <ligand>
        <name>substrate</name>
    </ligand>
</feature>
<feature type="binding site" evidence="4">
    <location>
        <position position="221"/>
    </location>
    <ligand>
        <name>substrate</name>
    </ligand>
</feature>
<gene>
    <name evidence="5" type="ORF">Firmicute1046_0330</name>
</gene>
<reference evidence="5" key="1">
    <citation type="journal article" date="2020" name="J. ISSAAS">
        <title>Lactobacilli and other gastrointestinal microbiota of Peromyscus leucopus, reservoir host for agents of Lyme disease and other zoonoses in North America.</title>
        <authorList>
            <person name="Milovic A."/>
            <person name="Bassam K."/>
            <person name="Shao H."/>
            <person name="Chatzistamou I."/>
            <person name="Tufts D.M."/>
            <person name="Diuk-Wasser M."/>
            <person name="Barbour A.G."/>
        </authorList>
    </citation>
    <scope>NUCLEOTIDE SEQUENCE</scope>
    <source>
        <strain evidence="5">LL40</strain>
    </source>
</reference>
<dbReference type="EMBL" id="MN577573">
    <property type="protein sequence ID" value="QGT50957.1"/>
    <property type="molecule type" value="Genomic_DNA"/>
</dbReference>
<dbReference type="AlphaFoldDB" id="A0A650EM95"/>
<dbReference type="InterPro" id="IPR010905">
    <property type="entry name" value="Glyco_hydro_88"/>
</dbReference>
<dbReference type="GO" id="GO:0000272">
    <property type="term" value="P:polysaccharide catabolic process"/>
    <property type="evidence" value="ECO:0007669"/>
    <property type="project" value="TreeGrafter"/>
</dbReference>
<feature type="binding site" evidence="4">
    <location>
        <position position="89"/>
    </location>
    <ligand>
        <name>substrate</name>
    </ligand>
</feature>
<accession>A0A650EM95</accession>
<protein>
    <submittedName>
        <fullName evidence="5">Glucuronyl hydrolase</fullName>
    </submittedName>
</protein>
<evidence type="ECO:0000256" key="3">
    <source>
        <dbReference type="PIRSR" id="PIRSR610905-1"/>
    </source>
</evidence>
<dbReference type="Gene3D" id="1.50.10.10">
    <property type="match status" value="1"/>
</dbReference>
<dbReference type="Pfam" id="PF07470">
    <property type="entry name" value="Glyco_hydro_88"/>
    <property type="match status" value="1"/>
</dbReference>
<dbReference type="PANTHER" id="PTHR36845">
    <property type="entry name" value="HYDROLASE, PUTATIVE (AFU_ORTHOLOGUE AFUA_7G05090)-RELATED"/>
    <property type="match status" value="1"/>
</dbReference>
<name>A0A650EM95_9FIRM</name>
<evidence type="ECO:0000256" key="1">
    <source>
        <dbReference type="ARBA" id="ARBA00022801"/>
    </source>
</evidence>